<dbReference type="PANTHER" id="PTHR24413">
    <property type="entry name" value="SPECKLE-TYPE POZ PROTEIN"/>
    <property type="match status" value="1"/>
</dbReference>
<evidence type="ECO:0008006" key="5">
    <source>
        <dbReference type="Google" id="ProtNLM"/>
    </source>
</evidence>
<dbReference type="CDD" id="cd14733">
    <property type="entry name" value="BACK"/>
    <property type="match status" value="1"/>
</dbReference>
<feature type="domain" description="MATH" evidence="2">
    <location>
        <begin position="14"/>
        <end position="139"/>
    </location>
</feature>
<evidence type="ECO:0000313" key="4">
    <source>
        <dbReference type="Proteomes" id="UP000215335"/>
    </source>
</evidence>
<organism evidence="3 4">
    <name type="scientific">Trichomalopsis sarcophagae</name>
    <dbReference type="NCBI Taxonomy" id="543379"/>
    <lineage>
        <taxon>Eukaryota</taxon>
        <taxon>Metazoa</taxon>
        <taxon>Ecdysozoa</taxon>
        <taxon>Arthropoda</taxon>
        <taxon>Hexapoda</taxon>
        <taxon>Insecta</taxon>
        <taxon>Pterygota</taxon>
        <taxon>Neoptera</taxon>
        <taxon>Endopterygota</taxon>
        <taxon>Hymenoptera</taxon>
        <taxon>Apocrita</taxon>
        <taxon>Proctotrupomorpha</taxon>
        <taxon>Chalcidoidea</taxon>
        <taxon>Pteromalidae</taxon>
        <taxon>Pteromalinae</taxon>
        <taxon>Trichomalopsis</taxon>
    </lineage>
</organism>
<evidence type="ECO:0000259" key="2">
    <source>
        <dbReference type="PROSITE" id="PS50144"/>
    </source>
</evidence>
<gene>
    <name evidence="3" type="ORF">TSAR_005156</name>
</gene>
<keyword evidence="4" id="KW-1185">Reference proteome</keyword>
<dbReference type="AlphaFoldDB" id="A0A232F7G2"/>
<dbReference type="FunFam" id="3.30.710.10:FF:000159">
    <property type="entry name" value="Speckle-type POZ protein B"/>
    <property type="match status" value="1"/>
</dbReference>
<comment type="caution">
    <text evidence="3">The sequence shown here is derived from an EMBL/GenBank/DDBJ whole genome shotgun (WGS) entry which is preliminary data.</text>
</comment>
<name>A0A232F7G2_9HYME</name>
<dbReference type="Pfam" id="PF00651">
    <property type="entry name" value="BTB"/>
    <property type="match status" value="1"/>
</dbReference>
<sequence>MAAIWGEISALNPTYTFKWVIRDFHVDGYKLGEAIKSSVFAVTSINDKYHWQLLLYPKGNIENHKEFCSIGFLNRQCSKAFRGSITFGLVDGKGNVVRRIEIVDRIFSPNKLNGNPRFFPRRLIANVLRDGNLAIVCTVRMGATSRAKKDEVEVTDERMDVDEKVDDESALRLREFDDFEHLLDEKAFSDVIFIVGGNTLYAHKCILSTRSPVFAAMFLHEMLEKQENKVEVKDVDYDVFREMMRFMYTGKVNRLDSTMAYDLLIAADKYALDTLKNMTEKKLCDGLTDSSALEYLQLADRYRAKKLKERAVDFIIQHADVIIKSVEFKALPNELVIEICGAMANRIK</sequence>
<accession>A0A232F7G2</accession>
<dbReference type="Proteomes" id="UP000215335">
    <property type="component" value="Unassembled WGS sequence"/>
</dbReference>
<dbReference type="Gene3D" id="1.25.40.420">
    <property type="match status" value="1"/>
</dbReference>
<dbReference type="STRING" id="543379.A0A232F7G2"/>
<dbReference type="InterPro" id="IPR011333">
    <property type="entry name" value="SKP1/BTB/POZ_sf"/>
</dbReference>
<dbReference type="InterPro" id="IPR011705">
    <property type="entry name" value="BACK"/>
</dbReference>
<dbReference type="GO" id="GO:0030163">
    <property type="term" value="P:protein catabolic process"/>
    <property type="evidence" value="ECO:0007669"/>
    <property type="project" value="UniProtKB-ARBA"/>
</dbReference>
<dbReference type="Gene3D" id="2.60.210.10">
    <property type="entry name" value="Apoptosis, Tumor Necrosis Factor Receptor Associated Protein 2, Chain A"/>
    <property type="match status" value="1"/>
</dbReference>
<dbReference type="InterPro" id="IPR002083">
    <property type="entry name" value="MATH/TRAF_dom"/>
</dbReference>
<feature type="domain" description="BTB" evidence="1">
    <location>
        <begin position="189"/>
        <end position="256"/>
    </location>
</feature>
<dbReference type="Pfam" id="PF22486">
    <property type="entry name" value="MATH_2"/>
    <property type="match status" value="1"/>
</dbReference>
<dbReference type="InterPro" id="IPR000210">
    <property type="entry name" value="BTB/POZ_dom"/>
</dbReference>
<proteinExistence type="predicted"/>
<protein>
    <recommendedName>
        <fullName evidence="5">BTB domain-containing protein</fullName>
    </recommendedName>
</protein>
<dbReference type="SMART" id="SM00225">
    <property type="entry name" value="BTB"/>
    <property type="match status" value="1"/>
</dbReference>
<dbReference type="SUPFAM" id="SSF54695">
    <property type="entry name" value="POZ domain"/>
    <property type="match status" value="1"/>
</dbReference>
<reference evidence="3 4" key="1">
    <citation type="journal article" date="2017" name="Curr. Biol.">
        <title>The Evolution of Venom by Co-option of Single-Copy Genes.</title>
        <authorList>
            <person name="Martinson E.O."/>
            <person name="Mrinalini"/>
            <person name="Kelkar Y.D."/>
            <person name="Chang C.H."/>
            <person name="Werren J.H."/>
        </authorList>
    </citation>
    <scope>NUCLEOTIDE SEQUENCE [LARGE SCALE GENOMIC DNA]</scope>
    <source>
        <strain evidence="3 4">Alberta</strain>
        <tissue evidence="3">Whole body</tissue>
    </source>
</reference>
<dbReference type="EMBL" id="NNAY01000722">
    <property type="protein sequence ID" value="OXU26794.1"/>
    <property type="molecule type" value="Genomic_DNA"/>
</dbReference>
<dbReference type="Pfam" id="PF07707">
    <property type="entry name" value="BACK"/>
    <property type="match status" value="1"/>
</dbReference>
<dbReference type="Gene3D" id="3.30.710.10">
    <property type="entry name" value="Potassium Channel Kv1.1, Chain A"/>
    <property type="match status" value="1"/>
</dbReference>
<dbReference type="InterPro" id="IPR008974">
    <property type="entry name" value="TRAF-like"/>
</dbReference>
<evidence type="ECO:0000313" key="3">
    <source>
        <dbReference type="EMBL" id="OXU26794.1"/>
    </source>
</evidence>
<dbReference type="SUPFAM" id="SSF49599">
    <property type="entry name" value="TRAF domain-like"/>
    <property type="match status" value="1"/>
</dbReference>
<dbReference type="PROSITE" id="PS50097">
    <property type="entry name" value="BTB"/>
    <property type="match status" value="1"/>
</dbReference>
<evidence type="ECO:0000259" key="1">
    <source>
        <dbReference type="PROSITE" id="PS50097"/>
    </source>
</evidence>
<dbReference type="PROSITE" id="PS50144">
    <property type="entry name" value="MATH"/>
    <property type="match status" value="1"/>
</dbReference>